<evidence type="ECO:0000256" key="1">
    <source>
        <dbReference type="SAM" id="Phobius"/>
    </source>
</evidence>
<gene>
    <name evidence="2" type="ORF">E2562_023399</name>
</gene>
<comment type="caution">
    <text evidence="2">The sequence shown here is derived from an EMBL/GenBank/DDBJ whole genome shotgun (WGS) entry which is preliminary data.</text>
</comment>
<evidence type="ECO:0000313" key="3">
    <source>
        <dbReference type="Proteomes" id="UP000479710"/>
    </source>
</evidence>
<protein>
    <submittedName>
        <fullName evidence="2">Uncharacterized protein</fullName>
    </submittedName>
</protein>
<name>A0A6G1E0L2_9ORYZ</name>
<dbReference type="InterPro" id="IPR022149">
    <property type="entry name" value="DUF3681"/>
</dbReference>
<reference evidence="2 3" key="1">
    <citation type="submission" date="2019-11" db="EMBL/GenBank/DDBJ databases">
        <title>Whole genome sequence of Oryza granulata.</title>
        <authorList>
            <person name="Li W."/>
        </authorList>
    </citation>
    <scope>NUCLEOTIDE SEQUENCE [LARGE SCALE GENOMIC DNA]</scope>
    <source>
        <strain evidence="3">cv. Menghai</strain>
        <tissue evidence="2">Leaf</tissue>
    </source>
</reference>
<evidence type="ECO:0000313" key="2">
    <source>
        <dbReference type="EMBL" id="KAF0918328.1"/>
    </source>
</evidence>
<dbReference type="Pfam" id="PF12442">
    <property type="entry name" value="DUF3681"/>
    <property type="match status" value="1"/>
</dbReference>
<keyword evidence="1" id="KW-0472">Membrane</keyword>
<dbReference type="Proteomes" id="UP000479710">
    <property type="component" value="Unassembled WGS sequence"/>
</dbReference>
<keyword evidence="1" id="KW-0812">Transmembrane</keyword>
<keyword evidence="3" id="KW-1185">Reference proteome</keyword>
<sequence length="97" mass="9633">MVIAARPEAEADGGAESKIAAVLGVLGLATISMATTLAAAFEPAPGGLVVTDAYYRLAVAGTFLVGVTLVGASVWVSDNPAASRAAGPAECITIRYP</sequence>
<dbReference type="OrthoDB" id="608496at2759"/>
<feature type="transmembrane region" description="Helical" evidence="1">
    <location>
        <begin position="20"/>
        <end position="41"/>
    </location>
</feature>
<organism evidence="2 3">
    <name type="scientific">Oryza meyeriana var. granulata</name>
    <dbReference type="NCBI Taxonomy" id="110450"/>
    <lineage>
        <taxon>Eukaryota</taxon>
        <taxon>Viridiplantae</taxon>
        <taxon>Streptophyta</taxon>
        <taxon>Embryophyta</taxon>
        <taxon>Tracheophyta</taxon>
        <taxon>Spermatophyta</taxon>
        <taxon>Magnoliopsida</taxon>
        <taxon>Liliopsida</taxon>
        <taxon>Poales</taxon>
        <taxon>Poaceae</taxon>
        <taxon>BOP clade</taxon>
        <taxon>Oryzoideae</taxon>
        <taxon>Oryzeae</taxon>
        <taxon>Oryzinae</taxon>
        <taxon>Oryza</taxon>
        <taxon>Oryza meyeriana</taxon>
    </lineage>
</organism>
<dbReference type="PANTHER" id="PTHR33530:SF4">
    <property type="entry name" value="OS01G0145800 PROTEIN"/>
    <property type="match status" value="1"/>
</dbReference>
<feature type="transmembrane region" description="Helical" evidence="1">
    <location>
        <begin position="53"/>
        <end position="76"/>
    </location>
</feature>
<proteinExistence type="predicted"/>
<accession>A0A6G1E0L2</accession>
<dbReference type="PANTHER" id="PTHR33530">
    <property type="entry name" value="OS01G0147100 PROTEIN"/>
    <property type="match status" value="1"/>
</dbReference>
<keyword evidence="1" id="KW-1133">Transmembrane helix</keyword>
<dbReference type="AlphaFoldDB" id="A0A6G1E0L2"/>
<dbReference type="EMBL" id="SPHZ02000005">
    <property type="protein sequence ID" value="KAF0918328.1"/>
    <property type="molecule type" value="Genomic_DNA"/>
</dbReference>